<dbReference type="HOGENOM" id="CLU_037529_0_1_1"/>
<feature type="compositionally biased region" description="Polar residues" evidence="1">
    <location>
        <begin position="16"/>
        <end position="27"/>
    </location>
</feature>
<feature type="compositionally biased region" description="Basic and acidic residues" evidence="1">
    <location>
        <begin position="157"/>
        <end position="171"/>
    </location>
</feature>
<evidence type="ECO:0008006" key="4">
    <source>
        <dbReference type="Google" id="ProtNLM"/>
    </source>
</evidence>
<feature type="compositionally biased region" description="Low complexity" evidence="1">
    <location>
        <begin position="88"/>
        <end position="100"/>
    </location>
</feature>
<accession>A0A0C3H597</accession>
<dbReference type="InParanoid" id="A0A0C3H597"/>
<dbReference type="Proteomes" id="UP000054321">
    <property type="component" value="Unassembled WGS sequence"/>
</dbReference>
<dbReference type="PANTHER" id="PTHR39606:SF1">
    <property type="entry name" value="CELL SURFACE PROTEIN"/>
    <property type="match status" value="1"/>
</dbReference>
<dbReference type="STRING" id="913774.A0A0C3H597"/>
<organism evidence="2 3">
    <name type="scientific">Oidiodendron maius (strain Zn)</name>
    <dbReference type="NCBI Taxonomy" id="913774"/>
    <lineage>
        <taxon>Eukaryota</taxon>
        <taxon>Fungi</taxon>
        <taxon>Dikarya</taxon>
        <taxon>Ascomycota</taxon>
        <taxon>Pezizomycotina</taxon>
        <taxon>Leotiomycetes</taxon>
        <taxon>Leotiomycetes incertae sedis</taxon>
        <taxon>Myxotrichaceae</taxon>
        <taxon>Oidiodendron</taxon>
    </lineage>
</organism>
<evidence type="ECO:0000256" key="1">
    <source>
        <dbReference type="SAM" id="MobiDB-lite"/>
    </source>
</evidence>
<feature type="compositionally biased region" description="Polar residues" evidence="1">
    <location>
        <begin position="173"/>
        <end position="186"/>
    </location>
</feature>
<reference evidence="3" key="2">
    <citation type="submission" date="2015-01" db="EMBL/GenBank/DDBJ databases">
        <title>Evolutionary Origins and Diversification of the Mycorrhizal Mutualists.</title>
        <authorList>
            <consortium name="DOE Joint Genome Institute"/>
            <consortium name="Mycorrhizal Genomics Consortium"/>
            <person name="Kohler A."/>
            <person name="Kuo A."/>
            <person name="Nagy L.G."/>
            <person name="Floudas D."/>
            <person name="Copeland A."/>
            <person name="Barry K.W."/>
            <person name="Cichocki N."/>
            <person name="Veneault-Fourrey C."/>
            <person name="LaButti K."/>
            <person name="Lindquist E.A."/>
            <person name="Lipzen A."/>
            <person name="Lundell T."/>
            <person name="Morin E."/>
            <person name="Murat C."/>
            <person name="Riley R."/>
            <person name="Ohm R."/>
            <person name="Sun H."/>
            <person name="Tunlid A."/>
            <person name="Henrissat B."/>
            <person name="Grigoriev I.V."/>
            <person name="Hibbett D.S."/>
            <person name="Martin F."/>
        </authorList>
    </citation>
    <scope>NUCLEOTIDE SEQUENCE [LARGE SCALE GENOMIC DNA]</scope>
    <source>
        <strain evidence="3">Zn</strain>
    </source>
</reference>
<feature type="compositionally biased region" description="Gly residues" evidence="1">
    <location>
        <begin position="74"/>
        <end position="87"/>
    </location>
</feature>
<feature type="compositionally biased region" description="Low complexity" evidence="1">
    <location>
        <begin position="138"/>
        <end position="150"/>
    </location>
</feature>
<proteinExistence type="predicted"/>
<feature type="compositionally biased region" description="Basic and acidic residues" evidence="1">
    <location>
        <begin position="113"/>
        <end position="130"/>
    </location>
</feature>
<dbReference type="PANTHER" id="PTHR39606">
    <property type="entry name" value="SURFACE PROTEIN, PUTATIVE-RELATED"/>
    <property type="match status" value="1"/>
</dbReference>
<dbReference type="AlphaFoldDB" id="A0A0C3H597"/>
<sequence>MASIGRFTHEGAAEPHTTQLENATDPQVDSGLEGARTGAGFTTGAGVGSTNAGPHDSNLVNKLDPTVDSDLDGRGSGGGNQAAGVGGTNTSTTGGISSSTNAGPHDSNIANKFDPRVDSDLDGRGNREGALKGGAFGASGSHATTGSGTAQNTAGPHDSDLANKLDPRVDSNLDGSTTIGGNRTHS</sequence>
<dbReference type="OrthoDB" id="2590867at2759"/>
<evidence type="ECO:0000313" key="3">
    <source>
        <dbReference type="Proteomes" id="UP000054321"/>
    </source>
</evidence>
<gene>
    <name evidence="2" type="ORF">OIDMADRAFT_26071</name>
</gene>
<reference evidence="2 3" key="1">
    <citation type="submission" date="2014-04" db="EMBL/GenBank/DDBJ databases">
        <authorList>
            <consortium name="DOE Joint Genome Institute"/>
            <person name="Kuo A."/>
            <person name="Martino E."/>
            <person name="Perotto S."/>
            <person name="Kohler A."/>
            <person name="Nagy L.G."/>
            <person name="Floudas D."/>
            <person name="Copeland A."/>
            <person name="Barry K.W."/>
            <person name="Cichocki N."/>
            <person name="Veneault-Fourrey C."/>
            <person name="LaButti K."/>
            <person name="Lindquist E.A."/>
            <person name="Lipzen A."/>
            <person name="Lundell T."/>
            <person name="Morin E."/>
            <person name="Murat C."/>
            <person name="Sun H."/>
            <person name="Tunlid A."/>
            <person name="Henrissat B."/>
            <person name="Grigoriev I.V."/>
            <person name="Hibbett D.S."/>
            <person name="Martin F."/>
            <person name="Nordberg H.P."/>
            <person name="Cantor M.N."/>
            <person name="Hua S.X."/>
        </authorList>
    </citation>
    <scope>NUCLEOTIDE SEQUENCE [LARGE SCALE GENOMIC DNA]</scope>
    <source>
        <strain evidence="2 3">Zn</strain>
    </source>
</reference>
<feature type="region of interest" description="Disordered" evidence="1">
    <location>
        <begin position="1"/>
        <end position="186"/>
    </location>
</feature>
<name>A0A0C3H597_OIDMZ</name>
<dbReference type="EMBL" id="KN832873">
    <property type="protein sequence ID" value="KIN03361.1"/>
    <property type="molecule type" value="Genomic_DNA"/>
</dbReference>
<evidence type="ECO:0000313" key="2">
    <source>
        <dbReference type="EMBL" id="KIN03361.1"/>
    </source>
</evidence>
<keyword evidence="3" id="KW-1185">Reference proteome</keyword>
<protein>
    <recommendedName>
        <fullName evidence="4">Cell surface protein</fullName>
    </recommendedName>
</protein>